<name>A0A875RY68_EENNA</name>
<keyword evidence="3" id="KW-0227">DNA damage</keyword>
<dbReference type="GO" id="GO:0006310">
    <property type="term" value="P:DNA recombination"/>
    <property type="evidence" value="ECO:0007669"/>
    <property type="project" value="UniProtKB-KW"/>
</dbReference>
<evidence type="ECO:0000256" key="4">
    <source>
        <dbReference type="ARBA" id="ARBA00023172"/>
    </source>
</evidence>
<sequence length="596" mass="67326">MSEESENESNQFIFGTQAQAAIDEWDRLDQQKARIKLLGKKFTYFDKDKKKDMNKKIIPKSTKSRIKVTKKKVGSKRKRPSKIGSISTKMAKKYSGSIADASGQRQKLRDRVADRARSLDTRNSMSELLYTQEEWSQVLSQITRSVPKAKKLRKETAETMSQCKRSDTVSEQDEQHGSGVGDSQLWLQSATGPEIMTKEDVKMLYDYSSAEERSFLGDENKELSQSLVMTLSQIIRETGVDDRQLSVDSKRKLDTPITILDSCSDNDAPMTFNNVEDLAKEMNGDEESNPIELSSSPKLGQQDLASTTPSFMLKSINQLPDNLDKVEEISDTSSDGSNDLICLGYKAVEKKEEGLSSERDDMDTSSRSVQVPSSQKSEKEEKEEDSTNCDKVVLMTAPDILNDRISAVESEEITDSQNDLDSFHSQCVFFEKFSTKQLRSQIVEWGLKPVKSRKGMLSLLQMTCGMMDEKLLKRSLKRFKEGKDDIVHVDEESGQIGVFKQKEIVRKNLFKRIRNCLVDNKQLYNEVLVYKPLSIDGVMKYLHSKGMRDLDTGIVCDCLDELGICFTNSQSGAGKKSLNRISLTPPDHHIEEEACD</sequence>
<dbReference type="Pfam" id="PF09494">
    <property type="entry name" value="Slx4"/>
    <property type="match status" value="1"/>
</dbReference>
<dbReference type="GO" id="GO:0006281">
    <property type="term" value="P:DNA repair"/>
    <property type="evidence" value="ECO:0007669"/>
    <property type="project" value="UniProtKB-KW"/>
</dbReference>
<keyword evidence="10" id="KW-1185">Reference proteome</keyword>
<accession>A0A875RY68</accession>
<dbReference type="InterPro" id="IPR018574">
    <property type="entry name" value="Structure-sp_endonuc_su_Slx4"/>
</dbReference>
<evidence type="ECO:0000256" key="6">
    <source>
        <dbReference type="ARBA" id="ARBA00023242"/>
    </source>
</evidence>
<feature type="compositionally biased region" description="Polar residues" evidence="8">
    <location>
        <begin position="291"/>
        <end position="303"/>
    </location>
</feature>
<evidence type="ECO:0000313" key="9">
    <source>
        <dbReference type="EMBL" id="QPG73628.1"/>
    </source>
</evidence>
<evidence type="ECO:0000256" key="1">
    <source>
        <dbReference type="ARBA" id="ARBA00004123"/>
    </source>
</evidence>
<comment type="subcellular location">
    <subcellularLocation>
        <location evidence="1">Nucleus</location>
    </subcellularLocation>
</comment>
<dbReference type="GeneID" id="62194341"/>
<dbReference type="EMBL" id="CP064812">
    <property type="protein sequence ID" value="QPG73628.1"/>
    <property type="molecule type" value="Genomic_DNA"/>
</dbReference>
<protein>
    <recommendedName>
        <fullName evidence="7">Structure-specific endonuclease subunit SLX4</fullName>
    </recommendedName>
</protein>
<feature type="compositionally biased region" description="Basic and acidic residues" evidence="8">
    <location>
        <begin position="353"/>
        <end position="364"/>
    </location>
</feature>
<evidence type="ECO:0000256" key="8">
    <source>
        <dbReference type="SAM" id="MobiDB-lite"/>
    </source>
</evidence>
<feature type="region of interest" description="Disordered" evidence="8">
    <location>
        <begin position="282"/>
        <end position="303"/>
    </location>
</feature>
<dbReference type="RefSeq" id="XP_038777193.1">
    <property type="nucleotide sequence ID" value="XM_038921265.1"/>
</dbReference>
<reference evidence="9" key="1">
    <citation type="submission" date="2020-10" db="EMBL/GenBank/DDBJ databases">
        <authorList>
            <person name="Roach M.J.R."/>
        </authorList>
    </citation>
    <scope>NUCLEOTIDE SEQUENCE</scope>
    <source>
        <strain evidence="9">CBS 1945</strain>
    </source>
</reference>
<feature type="compositionally biased region" description="Basic and acidic residues" evidence="8">
    <location>
        <begin position="164"/>
        <end position="176"/>
    </location>
</feature>
<comment type="similarity">
    <text evidence="2">Belongs to the SLX4 family.</text>
</comment>
<gene>
    <name evidence="9" type="ORF">FOA43_000940</name>
</gene>
<dbReference type="GO" id="GO:0006260">
    <property type="term" value="P:DNA replication"/>
    <property type="evidence" value="ECO:0007669"/>
    <property type="project" value="InterPro"/>
</dbReference>
<dbReference type="OrthoDB" id="3997888at2759"/>
<feature type="compositionally biased region" description="Basic residues" evidence="8">
    <location>
        <begin position="63"/>
        <end position="81"/>
    </location>
</feature>
<feature type="region of interest" description="Disordered" evidence="8">
    <location>
        <begin position="353"/>
        <end position="389"/>
    </location>
</feature>
<dbReference type="AlphaFoldDB" id="A0A875RY68"/>
<evidence type="ECO:0000256" key="3">
    <source>
        <dbReference type="ARBA" id="ARBA00022763"/>
    </source>
</evidence>
<proteinExistence type="inferred from homology"/>
<feature type="region of interest" description="Disordered" evidence="8">
    <location>
        <begin position="148"/>
        <end position="184"/>
    </location>
</feature>
<keyword evidence="6" id="KW-0539">Nucleus</keyword>
<feature type="compositionally biased region" description="Basic and acidic residues" evidence="8">
    <location>
        <begin position="107"/>
        <end position="117"/>
    </location>
</feature>
<keyword evidence="4" id="KW-0233">DNA recombination</keyword>
<evidence type="ECO:0000313" key="10">
    <source>
        <dbReference type="Proteomes" id="UP000662931"/>
    </source>
</evidence>
<dbReference type="GO" id="GO:0033557">
    <property type="term" value="C:Slx1-Slx4 complex"/>
    <property type="evidence" value="ECO:0007669"/>
    <property type="project" value="InterPro"/>
</dbReference>
<evidence type="ECO:0000256" key="5">
    <source>
        <dbReference type="ARBA" id="ARBA00023204"/>
    </source>
</evidence>
<dbReference type="Proteomes" id="UP000662931">
    <property type="component" value="Chromosome 1"/>
</dbReference>
<evidence type="ECO:0000256" key="2">
    <source>
        <dbReference type="ARBA" id="ARBA00006661"/>
    </source>
</evidence>
<dbReference type="KEGG" id="bnn:FOA43_000940"/>
<evidence type="ECO:0000256" key="7">
    <source>
        <dbReference type="ARBA" id="ARBA00029496"/>
    </source>
</evidence>
<organism evidence="9 10">
    <name type="scientific">Eeniella nana</name>
    <name type="common">Yeast</name>
    <name type="synonym">Brettanomyces nanus</name>
    <dbReference type="NCBI Taxonomy" id="13502"/>
    <lineage>
        <taxon>Eukaryota</taxon>
        <taxon>Fungi</taxon>
        <taxon>Dikarya</taxon>
        <taxon>Ascomycota</taxon>
        <taxon>Saccharomycotina</taxon>
        <taxon>Pichiomycetes</taxon>
        <taxon>Pichiales</taxon>
        <taxon>Pichiaceae</taxon>
        <taxon>Brettanomyces</taxon>
    </lineage>
</organism>
<keyword evidence="5" id="KW-0234">DNA repair</keyword>
<feature type="region of interest" description="Disordered" evidence="8">
    <location>
        <begin position="63"/>
        <end position="117"/>
    </location>
</feature>